<dbReference type="PANTHER" id="PTHR21363">
    <property type="entry name" value="PREPHENATE DEHYDROGENASE"/>
    <property type="match status" value="1"/>
</dbReference>
<evidence type="ECO:0000259" key="2">
    <source>
        <dbReference type="PROSITE" id="PS51176"/>
    </source>
</evidence>
<dbReference type="PANTHER" id="PTHR21363:SF0">
    <property type="entry name" value="PREPHENATE DEHYDROGENASE [NADP(+)]"/>
    <property type="match status" value="1"/>
</dbReference>
<dbReference type="InterPro" id="IPR050812">
    <property type="entry name" value="Preph/Arog_dehydrog"/>
</dbReference>
<dbReference type="GO" id="GO:0070403">
    <property type="term" value="F:NAD+ binding"/>
    <property type="evidence" value="ECO:0007669"/>
    <property type="project" value="InterPro"/>
</dbReference>
<dbReference type="SUPFAM" id="SSF51735">
    <property type="entry name" value="NAD(P)-binding Rossmann-fold domains"/>
    <property type="match status" value="1"/>
</dbReference>
<dbReference type="Proteomes" id="UP000197065">
    <property type="component" value="Unassembled WGS sequence"/>
</dbReference>
<name>A0A212Q615_9PROT</name>
<dbReference type="OrthoDB" id="9800497at2"/>
<organism evidence="3 4">
    <name type="scientific">Arboricoccus pini</name>
    <dbReference type="NCBI Taxonomy" id="1963835"/>
    <lineage>
        <taxon>Bacteria</taxon>
        <taxon>Pseudomonadati</taxon>
        <taxon>Pseudomonadota</taxon>
        <taxon>Alphaproteobacteria</taxon>
        <taxon>Geminicoccales</taxon>
        <taxon>Geminicoccaceae</taxon>
        <taxon>Arboricoccus</taxon>
    </lineage>
</organism>
<gene>
    <name evidence="3" type="ORF">SAMN07250955_101437</name>
</gene>
<keyword evidence="4" id="KW-1185">Reference proteome</keyword>
<keyword evidence="1" id="KW-0560">Oxidoreductase</keyword>
<dbReference type="RefSeq" id="WP_088559730.1">
    <property type="nucleotide sequence ID" value="NZ_FYEH01000001.1"/>
</dbReference>
<dbReference type="InterPro" id="IPR008927">
    <property type="entry name" value="6-PGluconate_DH-like_C_sf"/>
</dbReference>
<dbReference type="InterPro" id="IPR046826">
    <property type="entry name" value="PDH_N"/>
</dbReference>
<sequence>MTKSLGLIGCGAFGTFMLRHLAPFFRVRVFDRFRDLDGIRQTYNVEIAATLETACTADIVVLAVPVQQLDELTVAIAPHLRPGAIILDVASVKLKPAAILARNLPANVDIVCTHPLFGPQSGKNGIAGLNIAVCPLRGQSYACVVAFLRERLGLKVIETTAERHDRELAYVQGLTHLIAKILVQIDVSDIKQTTRTWELLMQSVEIVRYDSEELFQAIESENPYVGEAKTRFFDAARALEARLSNHAADNGEAG</sequence>
<feature type="domain" description="Prephenate/arogenate dehydrogenase" evidence="2">
    <location>
        <begin position="3"/>
        <end position="254"/>
    </location>
</feature>
<dbReference type="InterPro" id="IPR036291">
    <property type="entry name" value="NAD(P)-bd_dom_sf"/>
</dbReference>
<dbReference type="Gene3D" id="3.40.50.720">
    <property type="entry name" value="NAD(P)-binding Rossmann-like Domain"/>
    <property type="match status" value="1"/>
</dbReference>
<dbReference type="GO" id="GO:0004665">
    <property type="term" value="F:prephenate dehydrogenase (NADP+) activity"/>
    <property type="evidence" value="ECO:0007669"/>
    <property type="project" value="InterPro"/>
</dbReference>
<protein>
    <submittedName>
        <fullName evidence="3">Prephenate dehydrogenase</fullName>
    </submittedName>
</protein>
<reference evidence="3 4" key="1">
    <citation type="submission" date="2017-06" db="EMBL/GenBank/DDBJ databases">
        <authorList>
            <person name="Kim H.J."/>
            <person name="Triplett B.A."/>
        </authorList>
    </citation>
    <scope>NUCLEOTIDE SEQUENCE [LARGE SCALE GENOMIC DNA]</scope>
    <source>
        <strain evidence="3 4">B29T1</strain>
    </source>
</reference>
<evidence type="ECO:0000313" key="3">
    <source>
        <dbReference type="EMBL" id="SNB54733.1"/>
    </source>
</evidence>
<evidence type="ECO:0000256" key="1">
    <source>
        <dbReference type="ARBA" id="ARBA00023002"/>
    </source>
</evidence>
<evidence type="ECO:0000313" key="4">
    <source>
        <dbReference type="Proteomes" id="UP000197065"/>
    </source>
</evidence>
<dbReference type="GO" id="GO:0006571">
    <property type="term" value="P:tyrosine biosynthetic process"/>
    <property type="evidence" value="ECO:0007669"/>
    <property type="project" value="InterPro"/>
</dbReference>
<proteinExistence type="predicted"/>
<accession>A0A212Q615</accession>
<dbReference type="SUPFAM" id="SSF48179">
    <property type="entry name" value="6-phosphogluconate dehydrogenase C-terminal domain-like"/>
    <property type="match status" value="1"/>
</dbReference>
<dbReference type="AlphaFoldDB" id="A0A212Q615"/>
<dbReference type="Pfam" id="PF02153">
    <property type="entry name" value="PDH_N"/>
    <property type="match status" value="1"/>
</dbReference>
<dbReference type="EMBL" id="FYEH01000001">
    <property type="protein sequence ID" value="SNB54733.1"/>
    <property type="molecule type" value="Genomic_DNA"/>
</dbReference>
<dbReference type="PROSITE" id="PS51176">
    <property type="entry name" value="PDH_ADH"/>
    <property type="match status" value="1"/>
</dbReference>
<dbReference type="GO" id="GO:0008977">
    <property type="term" value="F:prephenate dehydrogenase (NAD+) activity"/>
    <property type="evidence" value="ECO:0007669"/>
    <property type="project" value="InterPro"/>
</dbReference>
<dbReference type="InterPro" id="IPR003099">
    <property type="entry name" value="Prephen_DH"/>
</dbReference>